<keyword evidence="11" id="KW-0482">Metalloprotease</keyword>
<evidence type="ECO:0000256" key="12">
    <source>
        <dbReference type="ARBA" id="ARBA00023157"/>
    </source>
</evidence>
<dbReference type="PROSITE" id="PS52035">
    <property type="entry name" value="PEPTIDASE_M14"/>
    <property type="match status" value="1"/>
</dbReference>
<dbReference type="GO" id="GO:0005615">
    <property type="term" value="C:extracellular space"/>
    <property type="evidence" value="ECO:0007669"/>
    <property type="project" value="TreeGrafter"/>
</dbReference>
<feature type="active site" description="Proton donor/acceptor" evidence="14">
    <location>
        <position position="401"/>
    </location>
</feature>
<keyword evidence="5" id="KW-0121">Carboxypeptidase</keyword>
<evidence type="ECO:0000256" key="8">
    <source>
        <dbReference type="ARBA" id="ARBA00022729"/>
    </source>
</evidence>
<evidence type="ECO:0000256" key="7">
    <source>
        <dbReference type="ARBA" id="ARBA00022723"/>
    </source>
</evidence>
<organism evidence="16">
    <name type="scientific">Anopheles atroparvus</name>
    <name type="common">European mosquito</name>
    <dbReference type="NCBI Taxonomy" id="41427"/>
    <lineage>
        <taxon>Eukaryota</taxon>
        <taxon>Metazoa</taxon>
        <taxon>Ecdysozoa</taxon>
        <taxon>Arthropoda</taxon>
        <taxon>Hexapoda</taxon>
        <taxon>Insecta</taxon>
        <taxon>Pterygota</taxon>
        <taxon>Neoptera</taxon>
        <taxon>Endopterygota</taxon>
        <taxon>Diptera</taxon>
        <taxon>Nematocera</taxon>
        <taxon>Culicoidea</taxon>
        <taxon>Culicidae</taxon>
        <taxon>Anophelinae</taxon>
        <taxon>Anopheles</taxon>
    </lineage>
</organism>
<dbReference type="VEuPathDB" id="VectorBase:AATE020533"/>
<evidence type="ECO:0000256" key="10">
    <source>
        <dbReference type="ARBA" id="ARBA00022833"/>
    </source>
</evidence>
<keyword evidence="9" id="KW-0378">Hydrolase</keyword>
<dbReference type="InterPro" id="IPR000834">
    <property type="entry name" value="Peptidase_M14"/>
</dbReference>
<comment type="function">
    <text evidence="13">Involved in the digestion of the blood meal.</text>
</comment>
<comment type="cofactor">
    <cofactor evidence="1">
        <name>Zn(2+)</name>
        <dbReference type="ChEBI" id="CHEBI:29105"/>
    </cofactor>
</comment>
<evidence type="ECO:0000256" key="13">
    <source>
        <dbReference type="ARBA" id="ARBA00057299"/>
    </source>
</evidence>
<dbReference type="PRINTS" id="PR00765">
    <property type="entry name" value="CRBOXYPTASEA"/>
</dbReference>
<evidence type="ECO:0000256" key="5">
    <source>
        <dbReference type="ARBA" id="ARBA00022645"/>
    </source>
</evidence>
<dbReference type="PANTHER" id="PTHR11705">
    <property type="entry name" value="PROTEASE FAMILY M14 CARBOXYPEPTIDASE A,B"/>
    <property type="match status" value="1"/>
</dbReference>
<accession>A0A182JLX9</accession>
<evidence type="ECO:0000259" key="15">
    <source>
        <dbReference type="PROSITE" id="PS52035"/>
    </source>
</evidence>
<comment type="subcellular location">
    <subcellularLocation>
        <location evidence="2">Secreted</location>
    </subcellularLocation>
</comment>
<keyword evidence="7" id="KW-0479">Metal-binding</keyword>
<dbReference type="CDD" id="cd03860">
    <property type="entry name" value="M14_CP_A-B_like"/>
    <property type="match status" value="1"/>
</dbReference>
<feature type="domain" description="Peptidase M14" evidence="15">
    <location>
        <begin position="143"/>
        <end position="435"/>
    </location>
</feature>
<dbReference type="Gene3D" id="3.30.70.340">
    <property type="entry name" value="Metallocarboxypeptidase-like"/>
    <property type="match status" value="1"/>
</dbReference>
<dbReference type="SUPFAM" id="SSF53187">
    <property type="entry name" value="Zn-dependent exopeptidases"/>
    <property type="match status" value="1"/>
</dbReference>
<evidence type="ECO:0000256" key="4">
    <source>
        <dbReference type="ARBA" id="ARBA00022525"/>
    </source>
</evidence>
<dbReference type="InterPro" id="IPR036990">
    <property type="entry name" value="M14A-like_propep"/>
</dbReference>
<keyword evidence="4" id="KW-0964">Secreted</keyword>
<sequence>MQSFFRGPLTAGKLVVHRVLCVKMEIKLASVFLLACALTLLSTVHGKQRYENYGVYKVDITDAGQLTLLQGLESSPNGYTFLDYPSGVNSSVEVVIPPGDKNTVERLFKKHSIPSRLLTSNLQQILDKERPSRRKLEGFGWEDYYTLEEIYEWIDGMVAQYPSVLSVSTIGQTYEGRDMKVIKLSYKAGNVGIFIDANIHAREWITSATITWVLNELLTSEEPSVRFIAENYDWYIVPVANPDGFAYTHTTERLWRKTRTQHNLLCYGTDPNRNFNFQWNNGGTSTTPCSDTYSGTAPESEVEVSNLTTFIRSIAATVKLSLSIHSRGQYILFPFGYSNAPRAYNYQDLMQVGQRASVEIYKLYQKPYRVGTTADALYVASGISVDWAYAVGGIPLSYTYELRDQGEFGFILPAEQIVPNAEELLEGFVAMIDEARVLGYM</sequence>
<dbReference type="Pfam" id="PF00246">
    <property type="entry name" value="Peptidase_M14"/>
    <property type="match status" value="1"/>
</dbReference>
<dbReference type="Gene3D" id="3.40.630.10">
    <property type="entry name" value="Zn peptidases"/>
    <property type="match status" value="1"/>
</dbReference>
<evidence type="ECO:0000256" key="6">
    <source>
        <dbReference type="ARBA" id="ARBA00022670"/>
    </source>
</evidence>
<dbReference type="STRING" id="41427.A0A182JLX9"/>
<dbReference type="AlphaFoldDB" id="A0A182JLX9"/>
<dbReference type="GO" id="GO:0004181">
    <property type="term" value="F:metallocarboxypeptidase activity"/>
    <property type="evidence" value="ECO:0007669"/>
    <property type="project" value="InterPro"/>
</dbReference>
<dbReference type="SUPFAM" id="SSF54897">
    <property type="entry name" value="Protease propeptides/inhibitors"/>
    <property type="match status" value="1"/>
</dbReference>
<reference evidence="16" key="1">
    <citation type="submission" date="2022-08" db="UniProtKB">
        <authorList>
            <consortium name="EnsemblMetazoa"/>
        </authorList>
    </citation>
    <scope>IDENTIFICATION</scope>
    <source>
        <strain evidence="16">EBRO</strain>
    </source>
</reference>
<dbReference type="GO" id="GO:0008270">
    <property type="term" value="F:zinc ion binding"/>
    <property type="evidence" value="ECO:0007669"/>
    <property type="project" value="InterPro"/>
</dbReference>
<evidence type="ECO:0000256" key="2">
    <source>
        <dbReference type="ARBA" id="ARBA00004613"/>
    </source>
</evidence>
<dbReference type="Pfam" id="PF02244">
    <property type="entry name" value="Propep_M14"/>
    <property type="match status" value="1"/>
</dbReference>
<dbReference type="EnsemblMetazoa" id="AATE020533-RA">
    <property type="protein sequence ID" value="AATE020533-PA.1"/>
    <property type="gene ID" value="AATE020533"/>
</dbReference>
<evidence type="ECO:0000256" key="3">
    <source>
        <dbReference type="ARBA" id="ARBA00005988"/>
    </source>
</evidence>
<keyword evidence="10" id="KW-0862">Zinc</keyword>
<dbReference type="GO" id="GO:0006508">
    <property type="term" value="P:proteolysis"/>
    <property type="evidence" value="ECO:0007669"/>
    <property type="project" value="UniProtKB-KW"/>
</dbReference>
<keyword evidence="12" id="KW-1015">Disulfide bond</keyword>
<evidence type="ECO:0000256" key="11">
    <source>
        <dbReference type="ARBA" id="ARBA00023049"/>
    </source>
</evidence>
<evidence type="ECO:0000313" key="16">
    <source>
        <dbReference type="EnsemblMetazoa" id="AATE020533-PA.1"/>
    </source>
</evidence>
<protein>
    <recommendedName>
        <fullName evidence="15">Peptidase M14 domain-containing protein</fullName>
    </recommendedName>
</protein>
<evidence type="ECO:0000256" key="9">
    <source>
        <dbReference type="ARBA" id="ARBA00022801"/>
    </source>
</evidence>
<comment type="similarity">
    <text evidence="3 14">Belongs to the peptidase M14 family.</text>
</comment>
<evidence type="ECO:0000256" key="14">
    <source>
        <dbReference type="PROSITE-ProRule" id="PRU01379"/>
    </source>
</evidence>
<dbReference type="SMART" id="SM00631">
    <property type="entry name" value="Zn_pept"/>
    <property type="match status" value="1"/>
</dbReference>
<dbReference type="InterPro" id="IPR003146">
    <property type="entry name" value="M14A_act_pep"/>
</dbReference>
<keyword evidence="8" id="KW-0732">Signal</keyword>
<name>A0A182JLX9_ANOAO</name>
<dbReference type="FunFam" id="3.40.630.10:FF:000040">
    <property type="entry name" value="zinc carboxypeptidase"/>
    <property type="match status" value="1"/>
</dbReference>
<dbReference type="PANTHER" id="PTHR11705:SF123">
    <property type="entry name" value="PEPTIDASE M14 CARBOXYPEPTIDASE A DOMAIN-CONTAINING PROTEIN-RELATED"/>
    <property type="match status" value="1"/>
</dbReference>
<keyword evidence="6" id="KW-0645">Protease</keyword>
<evidence type="ECO:0000256" key="1">
    <source>
        <dbReference type="ARBA" id="ARBA00001947"/>
    </source>
</evidence>
<proteinExistence type="inferred from homology"/>